<dbReference type="AlphaFoldDB" id="A0A3L6SFQ8"/>
<reference evidence="2" key="1">
    <citation type="journal article" date="2019" name="Nat. Commun.">
        <title>The genome of broomcorn millet.</title>
        <authorList>
            <person name="Zou C."/>
            <person name="Miki D."/>
            <person name="Li D."/>
            <person name="Tang Q."/>
            <person name="Xiao L."/>
            <person name="Rajput S."/>
            <person name="Deng P."/>
            <person name="Jia W."/>
            <person name="Huang R."/>
            <person name="Zhang M."/>
            <person name="Sun Y."/>
            <person name="Hu J."/>
            <person name="Fu X."/>
            <person name="Schnable P.S."/>
            <person name="Li F."/>
            <person name="Zhang H."/>
            <person name="Feng B."/>
            <person name="Zhu X."/>
            <person name="Liu R."/>
            <person name="Schnable J.C."/>
            <person name="Zhu J.-K."/>
            <person name="Zhang H."/>
        </authorList>
    </citation>
    <scope>NUCLEOTIDE SEQUENCE [LARGE SCALE GENOMIC DNA]</scope>
</reference>
<gene>
    <name evidence="1" type="ORF">C2845_PM02G38560</name>
</gene>
<proteinExistence type="predicted"/>
<protein>
    <submittedName>
        <fullName evidence="1">Uncharacterized protein</fullName>
    </submittedName>
</protein>
<comment type="caution">
    <text evidence="1">The sequence shown here is derived from an EMBL/GenBank/DDBJ whole genome shotgun (WGS) entry which is preliminary data.</text>
</comment>
<accession>A0A3L6SFQ8</accession>
<dbReference type="Proteomes" id="UP000275267">
    <property type="component" value="Unassembled WGS sequence"/>
</dbReference>
<dbReference type="EMBL" id="PQIB02000005">
    <property type="protein sequence ID" value="RLN19349.1"/>
    <property type="molecule type" value="Genomic_DNA"/>
</dbReference>
<sequence>MTGAILRAKVSQLGVRRWLAMNSAEVSALLPSSFILEKTKLVNEVKGAYSKLVRCVHIAHST</sequence>
<evidence type="ECO:0000313" key="1">
    <source>
        <dbReference type="EMBL" id="RLN19349.1"/>
    </source>
</evidence>
<name>A0A3L6SFQ8_PANMI</name>
<keyword evidence="2" id="KW-1185">Reference proteome</keyword>
<organism evidence="1 2">
    <name type="scientific">Panicum miliaceum</name>
    <name type="common">Proso millet</name>
    <name type="synonym">Broomcorn millet</name>
    <dbReference type="NCBI Taxonomy" id="4540"/>
    <lineage>
        <taxon>Eukaryota</taxon>
        <taxon>Viridiplantae</taxon>
        <taxon>Streptophyta</taxon>
        <taxon>Embryophyta</taxon>
        <taxon>Tracheophyta</taxon>
        <taxon>Spermatophyta</taxon>
        <taxon>Magnoliopsida</taxon>
        <taxon>Liliopsida</taxon>
        <taxon>Poales</taxon>
        <taxon>Poaceae</taxon>
        <taxon>PACMAD clade</taxon>
        <taxon>Panicoideae</taxon>
        <taxon>Panicodae</taxon>
        <taxon>Paniceae</taxon>
        <taxon>Panicinae</taxon>
        <taxon>Panicum</taxon>
        <taxon>Panicum sect. Panicum</taxon>
    </lineage>
</organism>
<evidence type="ECO:0000313" key="2">
    <source>
        <dbReference type="Proteomes" id="UP000275267"/>
    </source>
</evidence>